<dbReference type="Proteomes" id="UP000299102">
    <property type="component" value="Unassembled WGS sequence"/>
</dbReference>
<gene>
    <name evidence="1" type="ORF">EVAR_96201_1</name>
</gene>
<dbReference type="AlphaFoldDB" id="A0A4C1VJ33"/>
<proteinExistence type="predicted"/>
<dbReference type="OrthoDB" id="426210at2759"/>
<comment type="caution">
    <text evidence="1">The sequence shown here is derived from an EMBL/GenBank/DDBJ whole genome shotgun (WGS) entry which is preliminary data.</text>
</comment>
<organism evidence="1 2">
    <name type="scientific">Eumeta variegata</name>
    <name type="common">Bagworm moth</name>
    <name type="synonym">Eumeta japonica</name>
    <dbReference type="NCBI Taxonomy" id="151549"/>
    <lineage>
        <taxon>Eukaryota</taxon>
        <taxon>Metazoa</taxon>
        <taxon>Ecdysozoa</taxon>
        <taxon>Arthropoda</taxon>
        <taxon>Hexapoda</taxon>
        <taxon>Insecta</taxon>
        <taxon>Pterygota</taxon>
        <taxon>Neoptera</taxon>
        <taxon>Endopterygota</taxon>
        <taxon>Lepidoptera</taxon>
        <taxon>Glossata</taxon>
        <taxon>Ditrysia</taxon>
        <taxon>Tineoidea</taxon>
        <taxon>Psychidae</taxon>
        <taxon>Oiketicinae</taxon>
        <taxon>Eumeta</taxon>
    </lineage>
</organism>
<dbReference type="EMBL" id="BGZK01000351">
    <property type="protein sequence ID" value="GBP38599.1"/>
    <property type="molecule type" value="Genomic_DNA"/>
</dbReference>
<evidence type="ECO:0000313" key="2">
    <source>
        <dbReference type="Proteomes" id="UP000299102"/>
    </source>
</evidence>
<evidence type="ECO:0000313" key="1">
    <source>
        <dbReference type="EMBL" id="GBP38599.1"/>
    </source>
</evidence>
<keyword evidence="2" id="KW-1185">Reference proteome</keyword>
<reference evidence="1 2" key="1">
    <citation type="journal article" date="2019" name="Commun. Biol.">
        <title>The bagworm genome reveals a unique fibroin gene that provides high tensile strength.</title>
        <authorList>
            <person name="Kono N."/>
            <person name="Nakamura H."/>
            <person name="Ohtoshi R."/>
            <person name="Tomita M."/>
            <person name="Numata K."/>
            <person name="Arakawa K."/>
        </authorList>
    </citation>
    <scope>NUCLEOTIDE SEQUENCE [LARGE SCALE GENOMIC DNA]</scope>
</reference>
<name>A0A4C1VJ33_EUMVA</name>
<protein>
    <submittedName>
        <fullName evidence="1">Uncharacterized protein</fullName>
    </submittedName>
</protein>
<accession>A0A4C1VJ33</accession>
<sequence>MGLTLNSNTISGDELVNIIVSRDEVLKKIKQLDKNKGHKPDGVPAFLVQRRSSESHIRGSRTPIAIEVTEPCCGQLSCNTKVGLSTVNESSGDPLPSTDILYKKPAMQWWLLWGCESSRTTVTIYFLVARIFVYDDISAQQNLVLRIN</sequence>